<proteinExistence type="predicted"/>
<dbReference type="Pfam" id="PF18718">
    <property type="entry name" value="CxC5"/>
    <property type="match status" value="1"/>
</dbReference>
<evidence type="ECO:0000313" key="2">
    <source>
        <dbReference type="EMBL" id="CAB4000481.1"/>
    </source>
</evidence>
<sequence>MYVKFAETCCPNFIAEKKASDHLWKLTQTEDLPFNKFLTPPVARCFQCQKDLTVRNNPSKAKVFTLDGPIPCTKVTLECRCCSYVYGICNYSDGSGSHFYPKSDEYDVELIEVSNVTYFDAKLYKWFPSLSGFAEAFNDTYEDEVRQYGRCIIEKKDDGLVEDEPDLMENENSLENLDLNIGVLPGEMSPKAISQCFWHREVEEELACHGLREDWSFSKTPGPTSGTYNNAMQMIDKKRCEQLYMHDCSDHCKSKGCGQLYVADGNWKLRYAHCMWKVPVQISGFGKINYPSVCPLSPKRGHAFCETHCVKANQFGFPSELRKFYNSCGVSDGNINKALEEMSSQALLTGTAEFLTTNPGFVADQSLVEDTSCNKDTGGLKAFHCWSRGVFVIVSAGGHIEYWQPLYRSESPTQAFLVTMLWLYRKFKIMQEEGHCDESIREAISSVCLSYDNMCHMDSLIIARDDLPLPKPFNEAWKLISKVIDRLHLRNHVDKKCQKLYNPDDKLPKNFNTMACEQTFIWASRFKKAGQISEQVYGEMSPP</sequence>
<evidence type="ECO:0000313" key="3">
    <source>
        <dbReference type="Proteomes" id="UP001152795"/>
    </source>
</evidence>
<comment type="caution">
    <text evidence="2">The sequence shown here is derived from an EMBL/GenBank/DDBJ whole genome shotgun (WGS) entry which is preliminary data.</text>
</comment>
<dbReference type="EMBL" id="CACRXK020003847">
    <property type="protein sequence ID" value="CAB4000481.1"/>
    <property type="molecule type" value="Genomic_DNA"/>
</dbReference>
<dbReference type="InterPro" id="IPR041539">
    <property type="entry name" value="CxC5"/>
</dbReference>
<keyword evidence="3" id="KW-1185">Reference proteome</keyword>
<feature type="domain" description="CxC5 like cysteine cluster associated with KDZ" evidence="1">
    <location>
        <begin position="37"/>
        <end position="130"/>
    </location>
</feature>
<dbReference type="AlphaFoldDB" id="A0A6S7I103"/>
<evidence type="ECO:0000259" key="1">
    <source>
        <dbReference type="Pfam" id="PF18718"/>
    </source>
</evidence>
<accession>A0A6S7I103</accession>
<name>A0A6S7I103_PARCT</name>
<dbReference type="OrthoDB" id="10011386at2759"/>
<dbReference type="Proteomes" id="UP001152795">
    <property type="component" value="Unassembled WGS sequence"/>
</dbReference>
<gene>
    <name evidence="2" type="ORF">PACLA_8A077854</name>
</gene>
<organism evidence="2 3">
    <name type="scientific">Paramuricea clavata</name>
    <name type="common">Red gorgonian</name>
    <name type="synonym">Violescent sea-whip</name>
    <dbReference type="NCBI Taxonomy" id="317549"/>
    <lineage>
        <taxon>Eukaryota</taxon>
        <taxon>Metazoa</taxon>
        <taxon>Cnidaria</taxon>
        <taxon>Anthozoa</taxon>
        <taxon>Octocorallia</taxon>
        <taxon>Malacalcyonacea</taxon>
        <taxon>Plexauridae</taxon>
        <taxon>Paramuricea</taxon>
    </lineage>
</organism>
<reference evidence="2" key="1">
    <citation type="submission" date="2020-04" db="EMBL/GenBank/DDBJ databases">
        <authorList>
            <person name="Alioto T."/>
            <person name="Alioto T."/>
            <person name="Gomez Garrido J."/>
        </authorList>
    </citation>
    <scope>NUCLEOTIDE SEQUENCE</scope>
    <source>
        <strain evidence="2">A484AB</strain>
    </source>
</reference>
<protein>
    <recommendedName>
        <fullName evidence="1">CxC5 like cysteine cluster associated with KDZ domain-containing protein</fullName>
    </recommendedName>
</protein>